<dbReference type="Ensembl" id="ENSSAUT00010020603.1">
    <property type="protein sequence ID" value="ENSSAUP00010019471.1"/>
    <property type="gene ID" value="ENSSAUG00010008766.1"/>
</dbReference>
<reference evidence="2" key="2">
    <citation type="submission" date="2025-08" db="UniProtKB">
        <authorList>
            <consortium name="Ensembl"/>
        </authorList>
    </citation>
    <scope>IDENTIFICATION</scope>
</reference>
<protein>
    <submittedName>
        <fullName evidence="2">Uncharacterized protein</fullName>
    </submittedName>
</protein>
<feature type="compositionally biased region" description="Polar residues" evidence="1">
    <location>
        <begin position="209"/>
        <end position="231"/>
    </location>
</feature>
<dbReference type="InParanoid" id="A0A671V0L4"/>
<accession>A0A671V0L4</accession>
<evidence type="ECO:0000313" key="3">
    <source>
        <dbReference type="Proteomes" id="UP000472265"/>
    </source>
</evidence>
<feature type="region of interest" description="Disordered" evidence="1">
    <location>
        <begin position="209"/>
        <end position="238"/>
    </location>
</feature>
<proteinExistence type="predicted"/>
<reference evidence="2" key="3">
    <citation type="submission" date="2025-09" db="UniProtKB">
        <authorList>
            <consortium name="Ensembl"/>
        </authorList>
    </citation>
    <scope>IDENTIFICATION</scope>
</reference>
<sequence>MLLTCGSGSMTLSSLCDWNDSESLDRCIQAALSALYPPFQATSPTVLCQVLNVVESCYRGDGLRYLIHFLLPAKQFLVNLQQDACLQYCGFLFRHEGWPLCVHEKVVVQLCPLDQRLLRPGDFYLVVSPPAATPPPSRAHAASFRSTQEVPEIALRSLFSMAWLDSVNREREQRGASRLKHCLLSAHGDVFRVPWEDLVYPQFISRDSNTSGQNAKLLPSSSKTDQSPLSSEDSEGEYVELTELPLPRFSPQKGSLTQSISLQHRTLQTHSEDSYSENHIPQANFEDAYSESKSLQKHAEDSYFEGNRQDRPLHDSYSENHTLEKHVDESEWSSEHTHTKESNTPAMDPDSLWTEQSENGPQKQEEKKEEEEEQEESSCEEVGGGRTAELQTEGTETCFSSSISFPLLPFIPQTIRLLLSLCEEELHCEVMRSLTSGYLHHRHHPGSVSVGSRDRSGRALLTVCTRNSVWSNSDCDSAELLRLLLYYTSTLRKEVQAMGLTVLVDARRATPASALFSALRSLSLTVPGLQVEVLSSLKSVQKQVELQQLPAEFGGSLNFSQSSWLYFRSVSTQYTHTRTHTHTHTLRASPVWPLTESEVAPLQYKAVMRSILEDSRLVQLQQEGGASLSWLRREESSLGVSEDQRAAVEAVSTLYEEVDELLHRLVTLSNSRTQQLNFILEFRSLEQGFREVSLSIQDFLI</sequence>
<feature type="region of interest" description="Disordered" evidence="1">
    <location>
        <begin position="289"/>
        <end position="393"/>
    </location>
</feature>
<dbReference type="GeneTree" id="ENSGT00940000158845"/>
<dbReference type="PANTHER" id="PTHR45845">
    <property type="entry name" value="RHO GUANINE NUCLEOTIDE EXCHANGE FACTOR-RELATED"/>
    <property type="match status" value="1"/>
</dbReference>
<dbReference type="AlphaFoldDB" id="A0A671V0L4"/>
<organism evidence="2 3">
    <name type="scientific">Sparus aurata</name>
    <name type="common">Gilthead sea bream</name>
    <dbReference type="NCBI Taxonomy" id="8175"/>
    <lineage>
        <taxon>Eukaryota</taxon>
        <taxon>Metazoa</taxon>
        <taxon>Chordata</taxon>
        <taxon>Craniata</taxon>
        <taxon>Vertebrata</taxon>
        <taxon>Euteleostomi</taxon>
        <taxon>Actinopterygii</taxon>
        <taxon>Neopterygii</taxon>
        <taxon>Teleostei</taxon>
        <taxon>Neoteleostei</taxon>
        <taxon>Acanthomorphata</taxon>
        <taxon>Eupercaria</taxon>
        <taxon>Spariformes</taxon>
        <taxon>Sparidae</taxon>
        <taxon>Sparus</taxon>
    </lineage>
</organism>
<keyword evidence="3" id="KW-1185">Reference proteome</keyword>
<dbReference type="SUPFAM" id="SSF52087">
    <property type="entry name" value="CRAL/TRIO domain"/>
    <property type="match status" value="1"/>
</dbReference>
<dbReference type="InterPro" id="IPR052231">
    <property type="entry name" value="Rho_GEF_signaling-related"/>
</dbReference>
<feature type="compositionally biased region" description="Basic and acidic residues" evidence="1">
    <location>
        <begin position="297"/>
        <end position="341"/>
    </location>
</feature>
<name>A0A671V0L4_SPAAU</name>
<feature type="compositionally biased region" description="Acidic residues" evidence="1">
    <location>
        <begin position="368"/>
        <end position="379"/>
    </location>
</feature>
<dbReference type="Proteomes" id="UP000472265">
    <property type="component" value="Chromosome 24"/>
</dbReference>
<dbReference type="InterPro" id="IPR036865">
    <property type="entry name" value="CRAL-TRIO_dom_sf"/>
</dbReference>
<evidence type="ECO:0000256" key="1">
    <source>
        <dbReference type="SAM" id="MobiDB-lite"/>
    </source>
</evidence>
<dbReference type="OMA" id="HERWIGF"/>
<reference evidence="2" key="1">
    <citation type="submission" date="2021-04" db="EMBL/GenBank/DDBJ databases">
        <authorList>
            <consortium name="Wellcome Sanger Institute Data Sharing"/>
        </authorList>
    </citation>
    <scope>NUCLEOTIDE SEQUENCE [LARGE SCALE GENOMIC DNA]</scope>
</reference>
<dbReference type="PANTHER" id="PTHR45845:SF2">
    <property type="entry name" value="RIKEN CDNA D630003M21 GENE"/>
    <property type="match status" value="1"/>
</dbReference>
<evidence type="ECO:0000313" key="2">
    <source>
        <dbReference type="Ensembl" id="ENSSAUP00010019471.1"/>
    </source>
</evidence>